<comment type="subcellular location">
    <subcellularLocation>
        <location evidence="1">Golgi apparatus membrane</location>
        <topology evidence="1">Peripheral membrane protein</topology>
        <orientation evidence="1">Cytoplasmic side</orientation>
    </subcellularLocation>
</comment>
<name>A0ABX1K272_9CELL</name>
<keyword evidence="6" id="KW-1185">Reference proteome</keyword>
<dbReference type="InterPro" id="IPR038261">
    <property type="entry name" value="GPP34-like_sf"/>
</dbReference>
<evidence type="ECO:0000313" key="6">
    <source>
        <dbReference type="Proteomes" id="UP000777774"/>
    </source>
</evidence>
<reference evidence="5 6" key="1">
    <citation type="submission" date="2020-04" db="EMBL/GenBank/DDBJ databases">
        <title>MicrobeNet Type strains.</title>
        <authorList>
            <person name="Nicholson A.C."/>
        </authorList>
    </citation>
    <scope>NUCLEOTIDE SEQUENCE [LARGE SCALE GENOMIC DNA]</scope>
    <source>
        <strain evidence="5 6">ATCC BAA-787</strain>
    </source>
</reference>
<keyword evidence="3" id="KW-0446">Lipid-binding</keyword>
<proteinExistence type="predicted"/>
<gene>
    <name evidence="5" type="ORF">HGA02_12745</name>
</gene>
<evidence type="ECO:0000256" key="3">
    <source>
        <dbReference type="ARBA" id="ARBA00023121"/>
    </source>
</evidence>
<accession>A0ABX1K272</accession>
<dbReference type="EMBL" id="JAAXOY010000337">
    <property type="protein sequence ID" value="NKY40367.1"/>
    <property type="molecule type" value="Genomic_DNA"/>
</dbReference>
<keyword evidence="4" id="KW-0472">Membrane</keyword>
<dbReference type="InterPro" id="IPR008628">
    <property type="entry name" value="GPP34-like"/>
</dbReference>
<sequence>MLLLAEETLLLLTDPVTGRPLTSGERVGLAAAGAALVELVLSGHVDIAGPGHPLVAPGRVAVRPV</sequence>
<protein>
    <submittedName>
        <fullName evidence="5">GPP34 family phosphoprotein</fullName>
    </submittedName>
</protein>
<evidence type="ECO:0000256" key="1">
    <source>
        <dbReference type="ARBA" id="ARBA00004255"/>
    </source>
</evidence>
<evidence type="ECO:0000256" key="4">
    <source>
        <dbReference type="ARBA" id="ARBA00023136"/>
    </source>
</evidence>
<comment type="caution">
    <text evidence="5">The sequence shown here is derived from an EMBL/GenBank/DDBJ whole genome shotgun (WGS) entry which is preliminary data.</text>
</comment>
<organism evidence="5 6">
    <name type="scientific">Cellulomonas septica</name>
    <dbReference type="NCBI Taxonomy" id="285080"/>
    <lineage>
        <taxon>Bacteria</taxon>
        <taxon>Bacillati</taxon>
        <taxon>Actinomycetota</taxon>
        <taxon>Actinomycetes</taxon>
        <taxon>Micrococcales</taxon>
        <taxon>Cellulomonadaceae</taxon>
        <taxon>Cellulomonas</taxon>
    </lineage>
</organism>
<dbReference type="Proteomes" id="UP000777774">
    <property type="component" value="Unassembled WGS sequence"/>
</dbReference>
<keyword evidence="2" id="KW-0333">Golgi apparatus</keyword>
<dbReference type="Pfam" id="PF05719">
    <property type="entry name" value="GPP34"/>
    <property type="match status" value="1"/>
</dbReference>
<evidence type="ECO:0000313" key="5">
    <source>
        <dbReference type="EMBL" id="NKY40367.1"/>
    </source>
</evidence>
<feature type="non-terminal residue" evidence="5">
    <location>
        <position position="65"/>
    </location>
</feature>
<evidence type="ECO:0000256" key="2">
    <source>
        <dbReference type="ARBA" id="ARBA00023034"/>
    </source>
</evidence>
<dbReference type="Gene3D" id="1.10.3630.10">
    <property type="entry name" value="yeast vps74-n-term truncation variant domain like"/>
    <property type="match status" value="1"/>
</dbReference>
<dbReference type="RefSeq" id="WP_210728523.1">
    <property type="nucleotide sequence ID" value="NZ_JAAXOY010000337.1"/>
</dbReference>